<keyword evidence="9" id="KW-0812">Transmembrane</keyword>
<dbReference type="PANTHER" id="PTHR24291">
    <property type="entry name" value="CYTOCHROME P450 FAMILY 4"/>
    <property type="match status" value="1"/>
</dbReference>
<keyword evidence="9" id="KW-1133">Transmembrane helix</keyword>
<dbReference type="Proteomes" id="UP001163846">
    <property type="component" value="Unassembled WGS sequence"/>
</dbReference>
<reference evidence="10" key="1">
    <citation type="submission" date="2022-08" db="EMBL/GenBank/DDBJ databases">
        <authorList>
            <consortium name="DOE Joint Genome Institute"/>
            <person name="Min B."/>
            <person name="Riley R."/>
            <person name="Sierra-Patev S."/>
            <person name="Naranjo-Ortiz M."/>
            <person name="Looney B."/>
            <person name="Konkel Z."/>
            <person name="Slot J.C."/>
            <person name="Sakamoto Y."/>
            <person name="Steenwyk J.L."/>
            <person name="Rokas A."/>
            <person name="Carro J."/>
            <person name="Camarero S."/>
            <person name="Ferreira P."/>
            <person name="Molpeceres G."/>
            <person name="Ruiz-Duenas F.J."/>
            <person name="Serrano A."/>
            <person name="Henrissat B."/>
            <person name="Drula E."/>
            <person name="Hughes K.W."/>
            <person name="Mata J.L."/>
            <person name="Ishikawa N.K."/>
            <person name="Vargas-Isla R."/>
            <person name="Ushijima S."/>
            <person name="Smith C.A."/>
            <person name="Ahrendt S."/>
            <person name="Andreopoulos W."/>
            <person name="He G."/>
            <person name="Labutti K."/>
            <person name="Lipzen A."/>
            <person name="Ng V."/>
            <person name="Sandor L."/>
            <person name="Barry K."/>
            <person name="Martinez A.T."/>
            <person name="Xiao Y."/>
            <person name="Gibbons J.G."/>
            <person name="Terashima K."/>
            <person name="Hibbett D.S."/>
            <person name="Grigoriev I.V."/>
        </authorList>
    </citation>
    <scope>NUCLEOTIDE SEQUENCE</scope>
    <source>
        <strain evidence="10">TFB9207</strain>
    </source>
</reference>
<keyword evidence="5 7" id="KW-0408">Iron</keyword>
<comment type="caution">
    <text evidence="10">The sequence shown here is derived from an EMBL/GenBank/DDBJ whole genome shotgun (WGS) entry which is preliminary data.</text>
</comment>
<evidence type="ECO:0000313" key="11">
    <source>
        <dbReference type="Proteomes" id="UP001163846"/>
    </source>
</evidence>
<dbReference type="InterPro" id="IPR036396">
    <property type="entry name" value="Cyt_P450_sf"/>
</dbReference>
<dbReference type="Gene3D" id="1.10.630.10">
    <property type="entry name" value="Cytochrome P450"/>
    <property type="match status" value="1"/>
</dbReference>
<dbReference type="InterPro" id="IPR017972">
    <property type="entry name" value="Cyt_P450_CS"/>
</dbReference>
<dbReference type="AlphaFoldDB" id="A0AA38UBI1"/>
<dbReference type="PRINTS" id="PR00385">
    <property type="entry name" value="P450"/>
</dbReference>
<name>A0AA38UBI1_9AGAR</name>
<keyword evidence="3 7" id="KW-0479">Metal-binding</keyword>
<evidence type="ECO:0000256" key="3">
    <source>
        <dbReference type="ARBA" id="ARBA00022723"/>
    </source>
</evidence>
<dbReference type="Pfam" id="PF00067">
    <property type="entry name" value="p450"/>
    <property type="match status" value="1"/>
</dbReference>
<proteinExistence type="inferred from homology"/>
<dbReference type="GO" id="GO:0004497">
    <property type="term" value="F:monooxygenase activity"/>
    <property type="evidence" value="ECO:0007669"/>
    <property type="project" value="UniProtKB-KW"/>
</dbReference>
<dbReference type="PROSITE" id="PS00086">
    <property type="entry name" value="CYTOCHROME_P450"/>
    <property type="match status" value="1"/>
</dbReference>
<gene>
    <name evidence="10" type="ORF">F5878DRAFT_634461</name>
</gene>
<dbReference type="PANTHER" id="PTHR24291:SF50">
    <property type="entry name" value="BIFUNCTIONAL ALBAFLAVENONE MONOOXYGENASE_TERPENE SYNTHASE"/>
    <property type="match status" value="1"/>
</dbReference>
<protein>
    <submittedName>
        <fullName evidence="10">Cytochrome P450</fullName>
    </submittedName>
</protein>
<evidence type="ECO:0000313" key="10">
    <source>
        <dbReference type="EMBL" id="KAJ3832727.1"/>
    </source>
</evidence>
<evidence type="ECO:0000256" key="2">
    <source>
        <dbReference type="ARBA" id="ARBA00022617"/>
    </source>
</evidence>
<keyword evidence="9" id="KW-0472">Membrane</keyword>
<comment type="similarity">
    <text evidence="1 8">Belongs to the cytochrome P450 family.</text>
</comment>
<sequence>MEGVCKVRLSLPTSLHSFFSSSSLIAVMDYLVVTAASIVGVLAFQYWKRLEFVNFMPGYRPLLSPLSPFGMLLPNSSSLNPGSTWYWHMRASSYFNKTHDIISIVPLLGSASYYTCSLDVMKQVLGADIKAGVEKPFDMTLERLFGPSLASVNGDSWRRHRRVVQPAFTTKLYESIGSQVTKAYQSMVEAEGWQELTQIDIIESQKFMLSFTLAIISKCGFGIDTPSPSNHVLSQSQKVQKNFEFSEALNIVSRTLIPRIVLPNWIYSIPIQRLQQMGKSWNDLSSYMMTTIHEKKPANDGPEQDADTSGNLLARLITSWVHTGKYNLTEEEVIGNMYTLMFAGHETTASALLSVFVLLAIHQEIQEKVFQEIKSVQNAEAHSNINTDHLIFTKFCLWEALRLYPSANFLPRELTQDMTINVQRPVTEKIVLRKGSWFMCDLISIFRNPHTFPQPDDFIPERWNGVSEHDVAMFGVGPRVCIGRQFAQVEALHILSTILSDWHIEILTMPAECSQMYEHHILSNAGQFGTAFGLQNASLKLIKRF</sequence>
<evidence type="ECO:0000256" key="9">
    <source>
        <dbReference type="SAM" id="Phobius"/>
    </source>
</evidence>
<evidence type="ECO:0000256" key="6">
    <source>
        <dbReference type="ARBA" id="ARBA00023033"/>
    </source>
</evidence>
<dbReference type="EMBL" id="MU806869">
    <property type="protein sequence ID" value="KAJ3832727.1"/>
    <property type="molecule type" value="Genomic_DNA"/>
</dbReference>
<feature type="binding site" description="axial binding residue" evidence="7">
    <location>
        <position position="481"/>
    </location>
    <ligand>
        <name>heme</name>
        <dbReference type="ChEBI" id="CHEBI:30413"/>
    </ligand>
    <ligandPart>
        <name>Fe</name>
        <dbReference type="ChEBI" id="CHEBI:18248"/>
    </ligandPart>
</feature>
<evidence type="ECO:0000256" key="7">
    <source>
        <dbReference type="PIRSR" id="PIRSR602401-1"/>
    </source>
</evidence>
<dbReference type="PRINTS" id="PR00463">
    <property type="entry name" value="EP450I"/>
</dbReference>
<evidence type="ECO:0000256" key="5">
    <source>
        <dbReference type="ARBA" id="ARBA00023004"/>
    </source>
</evidence>
<dbReference type="InterPro" id="IPR001128">
    <property type="entry name" value="Cyt_P450"/>
</dbReference>
<dbReference type="SUPFAM" id="SSF48264">
    <property type="entry name" value="Cytochrome P450"/>
    <property type="match status" value="1"/>
</dbReference>
<dbReference type="GO" id="GO:0005506">
    <property type="term" value="F:iron ion binding"/>
    <property type="evidence" value="ECO:0007669"/>
    <property type="project" value="InterPro"/>
</dbReference>
<evidence type="ECO:0000256" key="1">
    <source>
        <dbReference type="ARBA" id="ARBA00010617"/>
    </source>
</evidence>
<dbReference type="InterPro" id="IPR050196">
    <property type="entry name" value="Cytochrome_P450_Monoox"/>
</dbReference>
<dbReference type="InterPro" id="IPR002401">
    <property type="entry name" value="Cyt_P450_E_grp-I"/>
</dbReference>
<keyword evidence="11" id="KW-1185">Reference proteome</keyword>
<dbReference type="GO" id="GO:0020037">
    <property type="term" value="F:heme binding"/>
    <property type="evidence" value="ECO:0007669"/>
    <property type="project" value="InterPro"/>
</dbReference>
<keyword evidence="6 8" id="KW-0503">Monooxygenase</keyword>
<dbReference type="GO" id="GO:0016705">
    <property type="term" value="F:oxidoreductase activity, acting on paired donors, with incorporation or reduction of molecular oxygen"/>
    <property type="evidence" value="ECO:0007669"/>
    <property type="project" value="InterPro"/>
</dbReference>
<comment type="cofactor">
    <cofactor evidence="7">
        <name>heme</name>
        <dbReference type="ChEBI" id="CHEBI:30413"/>
    </cofactor>
</comment>
<feature type="transmembrane region" description="Helical" evidence="9">
    <location>
        <begin position="24"/>
        <end position="47"/>
    </location>
</feature>
<evidence type="ECO:0000256" key="8">
    <source>
        <dbReference type="RuleBase" id="RU000461"/>
    </source>
</evidence>
<accession>A0AA38UBI1</accession>
<organism evidence="10 11">
    <name type="scientific">Lentinula raphanica</name>
    <dbReference type="NCBI Taxonomy" id="153919"/>
    <lineage>
        <taxon>Eukaryota</taxon>
        <taxon>Fungi</taxon>
        <taxon>Dikarya</taxon>
        <taxon>Basidiomycota</taxon>
        <taxon>Agaricomycotina</taxon>
        <taxon>Agaricomycetes</taxon>
        <taxon>Agaricomycetidae</taxon>
        <taxon>Agaricales</taxon>
        <taxon>Marasmiineae</taxon>
        <taxon>Omphalotaceae</taxon>
        <taxon>Lentinula</taxon>
    </lineage>
</organism>
<keyword evidence="4 8" id="KW-0560">Oxidoreductase</keyword>
<evidence type="ECO:0000256" key="4">
    <source>
        <dbReference type="ARBA" id="ARBA00023002"/>
    </source>
</evidence>
<keyword evidence="2 7" id="KW-0349">Heme</keyword>